<dbReference type="AlphaFoldDB" id="A0A839SKI6"/>
<dbReference type="Proteomes" id="UP000539265">
    <property type="component" value="Unassembled WGS sequence"/>
</dbReference>
<keyword evidence="1" id="KW-0732">Signal</keyword>
<evidence type="ECO:0008006" key="4">
    <source>
        <dbReference type="Google" id="ProtNLM"/>
    </source>
</evidence>
<evidence type="ECO:0000256" key="1">
    <source>
        <dbReference type="SAM" id="SignalP"/>
    </source>
</evidence>
<organism evidence="2 3">
    <name type="scientific">Mucilaginibacter gotjawali</name>
    <dbReference type="NCBI Taxonomy" id="1550579"/>
    <lineage>
        <taxon>Bacteria</taxon>
        <taxon>Pseudomonadati</taxon>
        <taxon>Bacteroidota</taxon>
        <taxon>Sphingobacteriia</taxon>
        <taxon>Sphingobacteriales</taxon>
        <taxon>Sphingobacteriaceae</taxon>
        <taxon>Mucilaginibacter</taxon>
    </lineage>
</organism>
<protein>
    <recommendedName>
        <fullName evidence="4">Carbohydrate binding domain protein</fullName>
    </recommendedName>
</protein>
<name>A0A839SKI6_9SPHI</name>
<gene>
    <name evidence="2" type="ORF">FHS11_003824</name>
</gene>
<reference evidence="2" key="1">
    <citation type="submission" date="2020-08" db="EMBL/GenBank/DDBJ databases">
        <title>Genomic Encyclopedia of Type Strains, Phase III (KMG-III): the genomes of soil and plant-associated and newly described type strains.</title>
        <authorList>
            <person name="Whitman W."/>
        </authorList>
    </citation>
    <scope>NUCLEOTIDE SEQUENCE [LARGE SCALE GENOMIC DNA]</scope>
    <source>
        <strain evidence="2">CECT 8628</strain>
    </source>
</reference>
<sequence length="173" mass="19294">MKSYLLTFCFIIFLMVNSAPAQKNMVLNGGFEDEFFGWNNNGAMQTPYNLKSGKYSCAIVTHNTGNWVGIDQIVEIPKKVQNIMFSAWIATTNVVKGKDDWDGAIFTVVFLDSQDKEMKDGVNIAQITGTNDWTFYKKTIKMPDKAYSFKILVAMGNASGTMLVDDVSAVKVE</sequence>
<dbReference type="RefSeq" id="WP_096353842.1">
    <property type="nucleotide sequence ID" value="NZ_AP017313.1"/>
</dbReference>
<dbReference type="OrthoDB" id="673539at2"/>
<keyword evidence="3" id="KW-1185">Reference proteome</keyword>
<proteinExistence type="predicted"/>
<evidence type="ECO:0000313" key="2">
    <source>
        <dbReference type="EMBL" id="MBB3057390.1"/>
    </source>
</evidence>
<dbReference type="InterPro" id="IPR008979">
    <property type="entry name" value="Galactose-bd-like_sf"/>
</dbReference>
<dbReference type="Gene3D" id="2.60.120.260">
    <property type="entry name" value="Galactose-binding domain-like"/>
    <property type="match status" value="1"/>
</dbReference>
<evidence type="ECO:0000313" key="3">
    <source>
        <dbReference type="Proteomes" id="UP000539265"/>
    </source>
</evidence>
<feature type="chain" id="PRO_5032796982" description="Carbohydrate binding domain protein" evidence="1">
    <location>
        <begin position="22"/>
        <end position="173"/>
    </location>
</feature>
<dbReference type="SUPFAM" id="SSF49785">
    <property type="entry name" value="Galactose-binding domain-like"/>
    <property type="match status" value="1"/>
</dbReference>
<dbReference type="EMBL" id="JACHWX010000013">
    <property type="protein sequence ID" value="MBB3057390.1"/>
    <property type="molecule type" value="Genomic_DNA"/>
</dbReference>
<accession>A0A839SKI6</accession>
<feature type="signal peptide" evidence="1">
    <location>
        <begin position="1"/>
        <end position="21"/>
    </location>
</feature>
<comment type="caution">
    <text evidence="2">The sequence shown here is derived from an EMBL/GenBank/DDBJ whole genome shotgun (WGS) entry which is preliminary data.</text>
</comment>